<evidence type="ECO:0000313" key="1">
    <source>
        <dbReference type="EMBL" id="KAF2478153.1"/>
    </source>
</evidence>
<organism evidence="1 2">
    <name type="scientific">Lindgomyces ingoldianus</name>
    <dbReference type="NCBI Taxonomy" id="673940"/>
    <lineage>
        <taxon>Eukaryota</taxon>
        <taxon>Fungi</taxon>
        <taxon>Dikarya</taxon>
        <taxon>Ascomycota</taxon>
        <taxon>Pezizomycotina</taxon>
        <taxon>Dothideomycetes</taxon>
        <taxon>Pleosporomycetidae</taxon>
        <taxon>Pleosporales</taxon>
        <taxon>Lindgomycetaceae</taxon>
        <taxon>Lindgomyces</taxon>
    </lineage>
</organism>
<proteinExistence type="predicted"/>
<reference evidence="1" key="1">
    <citation type="journal article" date="2020" name="Stud. Mycol.">
        <title>101 Dothideomycetes genomes: a test case for predicting lifestyles and emergence of pathogens.</title>
        <authorList>
            <person name="Haridas S."/>
            <person name="Albert R."/>
            <person name="Binder M."/>
            <person name="Bloem J."/>
            <person name="Labutti K."/>
            <person name="Salamov A."/>
            <person name="Andreopoulos B."/>
            <person name="Baker S."/>
            <person name="Barry K."/>
            <person name="Bills G."/>
            <person name="Bluhm B."/>
            <person name="Cannon C."/>
            <person name="Castanera R."/>
            <person name="Culley D."/>
            <person name="Daum C."/>
            <person name="Ezra D."/>
            <person name="Gonzalez J."/>
            <person name="Henrissat B."/>
            <person name="Kuo A."/>
            <person name="Liang C."/>
            <person name="Lipzen A."/>
            <person name="Lutzoni F."/>
            <person name="Magnuson J."/>
            <person name="Mondo S."/>
            <person name="Nolan M."/>
            <person name="Ohm R."/>
            <person name="Pangilinan J."/>
            <person name="Park H.-J."/>
            <person name="Ramirez L."/>
            <person name="Alfaro M."/>
            <person name="Sun H."/>
            <person name="Tritt A."/>
            <person name="Yoshinaga Y."/>
            <person name="Zwiers L.-H."/>
            <person name="Turgeon B."/>
            <person name="Goodwin S."/>
            <person name="Spatafora J."/>
            <person name="Crous P."/>
            <person name="Grigoriev I."/>
        </authorList>
    </citation>
    <scope>NUCLEOTIDE SEQUENCE</scope>
    <source>
        <strain evidence="1">ATCC 200398</strain>
    </source>
</reference>
<dbReference type="Proteomes" id="UP000799755">
    <property type="component" value="Unassembled WGS sequence"/>
</dbReference>
<dbReference type="EMBL" id="MU003492">
    <property type="protein sequence ID" value="KAF2478153.1"/>
    <property type="molecule type" value="Genomic_DNA"/>
</dbReference>
<comment type="caution">
    <text evidence="1">The sequence shown here is derived from an EMBL/GenBank/DDBJ whole genome shotgun (WGS) entry which is preliminary data.</text>
</comment>
<keyword evidence="2" id="KW-1185">Reference proteome</keyword>
<evidence type="ECO:0000313" key="2">
    <source>
        <dbReference type="Proteomes" id="UP000799755"/>
    </source>
</evidence>
<protein>
    <submittedName>
        <fullName evidence="1">Uncharacterized protein</fullName>
    </submittedName>
</protein>
<sequence>MTFYTSLLRNAPHFLHSFMFALIVLLYARPALSTGPTQIYIDQISEYSSLPRCAQDQLSTIVRAQSSGCGDNMALTSFSCFCIQSSVHMASIISSAVQTTCSMSSYSPRPTSLPTNSLMPEVASALDVFHSYCEKSTEVPDLVPTQTYRPTITLPPSTATVTATAASAPGNQGKDNTRLIVAILVPILVLLVASIAGLFLYIRRRTRVKSAPPLSEKHMHEDGPPQYRAFAGSPREMPSEHTVELAGDGRERQEMQGSGEIVNFAHELESRTPVELPSGEVLKKKERR</sequence>
<gene>
    <name evidence="1" type="ORF">BDR25DRAFT_308957</name>
</gene>
<accession>A0ACB6RFT6</accession>
<name>A0ACB6RFT6_9PLEO</name>